<reference evidence="3 4" key="1">
    <citation type="submission" date="2021-03" db="EMBL/GenBank/DDBJ databases">
        <title>Antimicrobial resistance genes in bacteria isolated from Japanese honey, and their potential for conferring macrolide and lincosamide resistance in the American foulbrood pathogen Paenibacillus larvae.</title>
        <authorList>
            <person name="Okamoto M."/>
            <person name="Kumagai M."/>
            <person name="Kanamori H."/>
            <person name="Takamatsu D."/>
        </authorList>
    </citation>
    <scope>NUCLEOTIDE SEQUENCE [LARGE SCALE GENOMIC DNA]</scope>
    <source>
        <strain evidence="3 4">J41TS12</strain>
    </source>
</reference>
<evidence type="ECO:0008006" key="5">
    <source>
        <dbReference type="Google" id="ProtNLM"/>
    </source>
</evidence>
<dbReference type="InterPro" id="IPR004291">
    <property type="entry name" value="Transposase_IS66_central"/>
</dbReference>
<dbReference type="PANTHER" id="PTHR33678:SF1">
    <property type="entry name" value="BLL1576 PROTEIN"/>
    <property type="match status" value="1"/>
</dbReference>
<evidence type="ECO:0000313" key="3">
    <source>
        <dbReference type="EMBL" id="GIO38182.1"/>
    </source>
</evidence>
<dbReference type="Pfam" id="PF03050">
    <property type="entry name" value="DDE_Tnp_IS66"/>
    <property type="match status" value="1"/>
</dbReference>
<evidence type="ECO:0000259" key="2">
    <source>
        <dbReference type="Pfam" id="PF13817"/>
    </source>
</evidence>
<dbReference type="EMBL" id="BORR01000010">
    <property type="protein sequence ID" value="GIO38182.1"/>
    <property type="molecule type" value="Genomic_DNA"/>
</dbReference>
<keyword evidence="4" id="KW-1185">Reference proteome</keyword>
<dbReference type="InterPro" id="IPR039552">
    <property type="entry name" value="IS66_C"/>
</dbReference>
<protein>
    <recommendedName>
        <fullName evidence="5">Transposase IS66 family protein</fullName>
    </recommendedName>
</protein>
<organism evidence="3 4">
    <name type="scientific">Paenibacillus antibioticophila</name>
    <dbReference type="NCBI Taxonomy" id="1274374"/>
    <lineage>
        <taxon>Bacteria</taxon>
        <taxon>Bacillati</taxon>
        <taxon>Bacillota</taxon>
        <taxon>Bacilli</taxon>
        <taxon>Bacillales</taxon>
        <taxon>Paenibacillaceae</taxon>
        <taxon>Paenibacillus</taxon>
    </lineage>
</organism>
<feature type="domain" description="Transposase IS66 central" evidence="1">
    <location>
        <begin position="2"/>
        <end position="37"/>
    </location>
</feature>
<dbReference type="Proteomes" id="UP000681162">
    <property type="component" value="Unassembled WGS sequence"/>
</dbReference>
<dbReference type="AlphaFoldDB" id="A0A919XX08"/>
<dbReference type="Pfam" id="PF13817">
    <property type="entry name" value="DDE_Tnp_IS66_C"/>
    <property type="match status" value="1"/>
</dbReference>
<gene>
    <name evidence="3" type="ORF">J41TS12_30430</name>
</gene>
<feature type="domain" description="Transposase IS66 C-terminal" evidence="2">
    <location>
        <begin position="43"/>
        <end position="84"/>
    </location>
</feature>
<proteinExistence type="predicted"/>
<evidence type="ECO:0000259" key="1">
    <source>
        <dbReference type="Pfam" id="PF03050"/>
    </source>
</evidence>
<evidence type="ECO:0000313" key="4">
    <source>
        <dbReference type="Proteomes" id="UP000681162"/>
    </source>
</evidence>
<name>A0A919XX08_9BACL</name>
<comment type="caution">
    <text evidence="3">The sequence shown here is derived from an EMBL/GenBank/DDBJ whole genome shotgun (WGS) entry which is preliminary data.</text>
</comment>
<sequence>MDGRLEIDNNRSERAIKPFVIGRKNWLFANTPRGAQASATIYSLVETAKENRLHPFYYLTYLLEKLPQLSNPQDPEALDMLLPWSPSLPIICRVFSSTK</sequence>
<dbReference type="InterPro" id="IPR052344">
    <property type="entry name" value="Transposase-related"/>
</dbReference>
<accession>A0A919XX08</accession>
<dbReference type="PANTHER" id="PTHR33678">
    <property type="entry name" value="BLL1576 PROTEIN"/>
    <property type="match status" value="1"/>
</dbReference>